<dbReference type="Pfam" id="PF02230">
    <property type="entry name" value="Abhydrolase_2"/>
    <property type="match status" value="1"/>
</dbReference>
<evidence type="ECO:0000256" key="3">
    <source>
        <dbReference type="SAM" id="MobiDB-lite"/>
    </source>
</evidence>
<dbReference type="PANTHER" id="PTHR10655:SF17">
    <property type="entry name" value="LYSOPHOSPHOLIPASE-LIKE PROTEIN 1"/>
    <property type="match status" value="1"/>
</dbReference>
<dbReference type="InterPro" id="IPR003140">
    <property type="entry name" value="PLipase/COase/thioEstase"/>
</dbReference>
<organism evidence="5">
    <name type="scientific">freshwater metagenome</name>
    <dbReference type="NCBI Taxonomy" id="449393"/>
    <lineage>
        <taxon>unclassified sequences</taxon>
        <taxon>metagenomes</taxon>
        <taxon>ecological metagenomes</taxon>
    </lineage>
</organism>
<dbReference type="AlphaFoldDB" id="A0A6J6UU60"/>
<dbReference type="SUPFAM" id="SSF53474">
    <property type="entry name" value="alpha/beta-Hydrolases"/>
    <property type="match status" value="1"/>
</dbReference>
<gene>
    <name evidence="5" type="ORF">UFOPK2761_02789</name>
</gene>
<evidence type="ECO:0000256" key="2">
    <source>
        <dbReference type="ARBA" id="ARBA00022801"/>
    </source>
</evidence>
<name>A0A6J6UU60_9ZZZZ</name>
<dbReference type="InterPro" id="IPR050565">
    <property type="entry name" value="LYPA1-2/EST-like"/>
</dbReference>
<comment type="similarity">
    <text evidence="1">Belongs to the AB hydrolase superfamily. AB hydrolase 2 family.</text>
</comment>
<feature type="domain" description="Phospholipase/carboxylesterase/thioesterase" evidence="4">
    <location>
        <begin position="25"/>
        <end position="187"/>
    </location>
</feature>
<reference evidence="5" key="1">
    <citation type="submission" date="2020-05" db="EMBL/GenBank/DDBJ databases">
        <authorList>
            <person name="Chiriac C."/>
            <person name="Salcher M."/>
            <person name="Ghai R."/>
            <person name="Kavagutti S V."/>
        </authorList>
    </citation>
    <scope>NUCLEOTIDE SEQUENCE</scope>
</reference>
<proteinExistence type="inferred from homology"/>
<dbReference type="Gene3D" id="3.40.50.1820">
    <property type="entry name" value="alpha/beta hydrolase"/>
    <property type="match status" value="1"/>
</dbReference>
<keyword evidence="2" id="KW-0378">Hydrolase</keyword>
<dbReference type="EMBL" id="CAEZYQ010000027">
    <property type="protein sequence ID" value="CAB4763026.1"/>
    <property type="molecule type" value="Genomic_DNA"/>
</dbReference>
<dbReference type="PANTHER" id="PTHR10655">
    <property type="entry name" value="LYSOPHOSPHOLIPASE-RELATED"/>
    <property type="match status" value="1"/>
</dbReference>
<accession>A0A6J6UU60</accession>
<feature type="region of interest" description="Disordered" evidence="3">
    <location>
        <begin position="1"/>
        <end position="20"/>
    </location>
</feature>
<dbReference type="GO" id="GO:0016787">
    <property type="term" value="F:hydrolase activity"/>
    <property type="evidence" value="ECO:0007669"/>
    <property type="project" value="UniProtKB-KW"/>
</dbReference>
<evidence type="ECO:0000313" key="5">
    <source>
        <dbReference type="EMBL" id="CAB4763026.1"/>
    </source>
</evidence>
<sequence>MSPAPTDTHGTLPAPVVARVGGGRTDRPLVVLLHGRGADESTVVALGEALETALPGRAEYAAVRAPLAEGAGFAWFANRGIGRPLPESLRSTMDWFRTWADQAGERPVVLVGFSGGAAFAGGLALDDPARWTGLAVLLGTLPFDAGVTTEAGRLEGLPVLVAQGEEDRVIPAELLARTWEYLRGTSGARTTSHRDAGGHLLTAGTVRALVGWLDEVLGQDVDGSRGATSAAPAGS</sequence>
<evidence type="ECO:0000256" key="1">
    <source>
        <dbReference type="ARBA" id="ARBA00006499"/>
    </source>
</evidence>
<evidence type="ECO:0000259" key="4">
    <source>
        <dbReference type="Pfam" id="PF02230"/>
    </source>
</evidence>
<dbReference type="InterPro" id="IPR029058">
    <property type="entry name" value="AB_hydrolase_fold"/>
</dbReference>
<protein>
    <submittedName>
        <fullName evidence="5">Unannotated protein</fullName>
    </submittedName>
</protein>